<name>A0A4Y7IH74_PAPSO</name>
<keyword evidence="2" id="KW-0812">Transmembrane</keyword>
<evidence type="ECO:0000313" key="4">
    <source>
        <dbReference type="EMBL" id="RZC47061.1"/>
    </source>
</evidence>
<organism evidence="4 5">
    <name type="scientific">Papaver somniferum</name>
    <name type="common">Opium poppy</name>
    <dbReference type="NCBI Taxonomy" id="3469"/>
    <lineage>
        <taxon>Eukaryota</taxon>
        <taxon>Viridiplantae</taxon>
        <taxon>Streptophyta</taxon>
        <taxon>Embryophyta</taxon>
        <taxon>Tracheophyta</taxon>
        <taxon>Spermatophyta</taxon>
        <taxon>Magnoliopsida</taxon>
        <taxon>Ranunculales</taxon>
        <taxon>Papaveraceae</taxon>
        <taxon>Papaveroideae</taxon>
        <taxon>Papaver</taxon>
    </lineage>
</organism>
<keyword evidence="2" id="KW-0472">Membrane</keyword>
<feature type="transmembrane region" description="Helical" evidence="2">
    <location>
        <begin position="60"/>
        <end position="82"/>
    </location>
</feature>
<sequence length="129" mass="14102">MAEVMKYKRLGIVVILLLIVIKIECQGPATSPEPSTGRDDMPGDSLPSPPPPSHGGGVSYFIWIVVTVLVVAGVGVRSYYIFVRTPELMEMKTPDNTSPQVSPLSQSPDHLTIEMSELGRHDDVSRRTN</sequence>
<dbReference type="Gramene" id="RZC47061">
    <property type="protein sequence ID" value="RZC47061"/>
    <property type="gene ID" value="C5167_040008"/>
</dbReference>
<evidence type="ECO:0000256" key="1">
    <source>
        <dbReference type="SAM" id="MobiDB-lite"/>
    </source>
</evidence>
<evidence type="ECO:0000256" key="3">
    <source>
        <dbReference type="SAM" id="SignalP"/>
    </source>
</evidence>
<keyword evidence="2" id="KW-1133">Transmembrane helix</keyword>
<dbReference type="EMBL" id="CM010715">
    <property type="protein sequence ID" value="RZC47061.1"/>
    <property type="molecule type" value="Genomic_DNA"/>
</dbReference>
<dbReference type="AlphaFoldDB" id="A0A4Y7IH74"/>
<feature type="chain" id="PRO_5021440211" description="Transmembrane protein" evidence="3">
    <location>
        <begin position="26"/>
        <end position="129"/>
    </location>
</feature>
<feature type="signal peptide" evidence="3">
    <location>
        <begin position="1"/>
        <end position="25"/>
    </location>
</feature>
<evidence type="ECO:0008006" key="6">
    <source>
        <dbReference type="Google" id="ProtNLM"/>
    </source>
</evidence>
<keyword evidence="5" id="KW-1185">Reference proteome</keyword>
<dbReference type="Proteomes" id="UP000316621">
    <property type="component" value="Chromosome 1"/>
</dbReference>
<evidence type="ECO:0000256" key="2">
    <source>
        <dbReference type="SAM" id="Phobius"/>
    </source>
</evidence>
<evidence type="ECO:0000313" key="5">
    <source>
        <dbReference type="Proteomes" id="UP000316621"/>
    </source>
</evidence>
<gene>
    <name evidence="4" type="ORF">C5167_040008</name>
</gene>
<feature type="region of interest" description="Disordered" evidence="1">
    <location>
        <begin position="28"/>
        <end position="52"/>
    </location>
</feature>
<proteinExistence type="predicted"/>
<accession>A0A4Y7IH74</accession>
<keyword evidence="3" id="KW-0732">Signal</keyword>
<reference evidence="4 5" key="1">
    <citation type="journal article" date="2018" name="Science">
        <title>The opium poppy genome and morphinan production.</title>
        <authorList>
            <person name="Guo L."/>
            <person name="Winzer T."/>
            <person name="Yang X."/>
            <person name="Li Y."/>
            <person name="Ning Z."/>
            <person name="He Z."/>
            <person name="Teodor R."/>
            <person name="Lu Y."/>
            <person name="Bowser T.A."/>
            <person name="Graham I.A."/>
            <person name="Ye K."/>
        </authorList>
    </citation>
    <scope>NUCLEOTIDE SEQUENCE [LARGE SCALE GENOMIC DNA]</scope>
    <source>
        <strain evidence="5">cv. HN1</strain>
        <tissue evidence="4">Leaves</tissue>
    </source>
</reference>
<protein>
    <recommendedName>
        <fullName evidence="6">Transmembrane protein</fullName>
    </recommendedName>
</protein>